<dbReference type="KEGG" id="ccos:Pan44_53830"/>
<dbReference type="Proteomes" id="UP000315700">
    <property type="component" value="Chromosome"/>
</dbReference>
<accession>A0A517SMG6</accession>
<dbReference type="InParanoid" id="A0A517SMG6"/>
<dbReference type="AlphaFoldDB" id="A0A517SMG6"/>
<protein>
    <submittedName>
        <fullName evidence="1">Uncharacterized protein</fullName>
    </submittedName>
</protein>
<evidence type="ECO:0000313" key="2">
    <source>
        <dbReference type="Proteomes" id="UP000315700"/>
    </source>
</evidence>
<dbReference type="EMBL" id="CP036271">
    <property type="protein sequence ID" value="QDT57315.1"/>
    <property type="molecule type" value="Genomic_DNA"/>
</dbReference>
<reference evidence="1 2" key="1">
    <citation type="submission" date="2019-02" db="EMBL/GenBank/DDBJ databases">
        <title>Deep-cultivation of Planctomycetes and their phenomic and genomic characterization uncovers novel biology.</title>
        <authorList>
            <person name="Wiegand S."/>
            <person name="Jogler M."/>
            <person name="Boedeker C."/>
            <person name="Pinto D."/>
            <person name="Vollmers J."/>
            <person name="Rivas-Marin E."/>
            <person name="Kohn T."/>
            <person name="Peeters S.H."/>
            <person name="Heuer A."/>
            <person name="Rast P."/>
            <person name="Oberbeckmann S."/>
            <person name="Bunk B."/>
            <person name="Jeske O."/>
            <person name="Meyerdierks A."/>
            <person name="Storesund J.E."/>
            <person name="Kallscheuer N."/>
            <person name="Luecker S."/>
            <person name="Lage O.M."/>
            <person name="Pohl T."/>
            <person name="Merkel B.J."/>
            <person name="Hornburger P."/>
            <person name="Mueller R.-W."/>
            <person name="Bruemmer F."/>
            <person name="Labrenz M."/>
            <person name="Spormann A.M."/>
            <person name="Op den Camp H."/>
            <person name="Overmann J."/>
            <person name="Amann R."/>
            <person name="Jetten M.S.M."/>
            <person name="Mascher T."/>
            <person name="Medema M.H."/>
            <person name="Devos D.P."/>
            <person name="Kaster A.-K."/>
            <person name="Ovreas L."/>
            <person name="Rohde M."/>
            <person name="Galperin M.Y."/>
            <person name="Jogler C."/>
        </authorList>
    </citation>
    <scope>NUCLEOTIDE SEQUENCE [LARGE SCALE GENOMIC DNA]</scope>
    <source>
        <strain evidence="1 2">Pan44</strain>
    </source>
</reference>
<evidence type="ECO:0000313" key="1">
    <source>
        <dbReference type="EMBL" id="QDT57315.1"/>
    </source>
</evidence>
<sequence length="128" mass="14662">MAVARGLTIAGMEGYFVLRFRTERIANVDEMFRCLCGERIEVLRYRDGRTYRISSSSDHFRVWIRLQTPDRLESIVVEDSSSAYGWWQIDGLSRVEFSESLNPSLQSASIEELASLDSLGIEKTAEPY</sequence>
<proteinExistence type="predicted"/>
<keyword evidence="2" id="KW-1185">Reference proteome</keyword>
<gene>
    <name evidence="1" type="ORF">Pan44_53830</name>
</gene>
<organism evidence="1 2">
    <name type="scientific">Caulifigura coniformis</name>
    <dbReference type="NCBI Taxonomy" id="2527983"/>
    <lineage>
        <taxon>Bacteria</taxon>
        <taxon>Pseudomonadati</taxon>
        <taxon>Planctomycetota</taxon>
        <taxon>Planctomycetia</taxon>
        <taxon>Planctomycetales</taxon>
        <taxon>Planctomycetaceae</taxon>
        <taxon>Caulifigura</taxon>
    </lineage>
</organism>
<dbReference type="RefSeq" id="WP_145034672.1">
    <property type="nucleotide sequence ID" value="NZ_CP036271.1"/>
</dbReference>
<name>A0A517SMG6_9PLAN</name>